<evidence type="ECO:0000313" key="2">
    <source>
        <dbReference type="Proteomes" id="UP000887565"/>
    </source>
</evidence>
<proteinExistence type="predicted"/>
<name>A0A915IPD4_ROMCU</name>
<evidence type="ECO:0000256" key="1">
    <source>
        <dbReference type="SAM" id="MobiDB-lite"/>
    </source>
</evidence>
<dbReference type="AlphaFoldDB" id="A0A915IPD4"/>
<feature type="region of interest" description="Disordered" evidence="1">
    <location>
        <begin position="77"/>
        <end position="116"/>
    </location>
</feature>
<reference evidence="3" key="1">
    <citation type="submission" date="2022-11" db="UniProtKB">
        <authorList>
            <consortium name="WormBaseParasite"/>
        </authorList>
    </citation>
    <scope>IDENTIFICATION</scope>
</reference>
<accession>A0A915IPD4</accession>
<keyword evidence="2" id="KW-1185">Reference proteome</keyword>
<sequence length="345" mass="37476">MDVAPEEPTAVAALPALAVDPGIYLTTPAVLQGPPMIATIAAVSFRHSPPKLTDYISLLQRNVKIQRCLEALKNPRKPEFKVPLPPAPPMDVEQATSSSPSLPTTTASLPPTAPMSALTTTVVTTTSLRPTASTSVQSTAPAQPSLVISTRLALGATLVAGVVLHFEPRLPSEAMTSPDYVGFRTTDPRHSIMLATPCFPPCINPSVELFLSRILHRMVLINFFGRLGVHITMAIHIHTTNASLALYQCFRNHFCTNYHEPQPPVSPDVAELILQWVAGLWAKELGLVDVVHTAHFTLFSYEAPGLDNTSRILQAYNTAMGLIDSWMAYRQCSPFPQPPEIAHIQ</sequence>
<feature type="compositionally biased region" description="Low complexity" evidence="1">
    <location>
        <begin position="95"/>
        <end position="116"/>
    </location>
</feature>
<organism evidence="2 3">
    <name type="scientific">Romanomermis culicivorax</name>
    <name type="common">Nematode worm</name>
    <dbReference type="NCBI Taxonomy" id="13658"/>
    <lineage>
        <taxon>Eukaryota</taxon>
        <taxon>Metazoa</taxon>
        <taxon>Ecdysozoa</taxon>
        <taxon>Nematoda</taxon>
        <taxon>Enoplea</taxon>
        <taxon>Dorylaimia</taxon>
        <taxon>Mermithida</taxon>
        <taxon>Mermithoidea</taxon>
        <taxon>Mermithidae</taxon>
        <taxon>Romanomermis</taxon>
    </lineage>
</organism>
<dbReference type="Proteomes" id="UP000887565">
    <property type="component" value="Unplaced"/>
</dbReference>
<dbReference type="WBParaSite" id="nRc.2.0.1.t15661-RA">
    <property type="protein sequence ID" value="nRc.2.0.1.t15661-RA"/>
    <property type="gene ID" value="nRc.2.0.1.g15661"/>
</dbReference>
<protein>
    <submittedName>
        <fullName evidence="3">Uncharacterized protein</fullName>
    </submittedName>
</protein>
<evidence type="ECO:0000313" key="3">
    <source>
        <dbReference type="WBParaSite" id="nRc.2.0.1.t15661-RA"/>
    </source>
</evidence>